<name>A0A9W6JI79_9HYPH</name>
<evidence type="ECO:0000256" key="3">
    <source>
        <dbReference type="ARBA" id="ARBA00022448"/>
    </source>
</evidence>
<evidence type="ECO:0000313" key="10">
    <source>
        <dbReference type="Proteomes" id="UP001143364"/>
    </source>
</evidence>
<evidence type="ECO:0000256" key="7">
    <source>
        <dbReference type="ARBA" id="ARBA00023136"/>
    </source>
</evidence>
<dbReference type="Gene3D" id="1.10.3470.10">
    <property type="entry name" value="ABC transporter involved in vitamin B12 uptake, BtuC"/>
    <property type="match status" value="1"/>
</dbReference>
<dbReference type="PANTHER" id="PTHR30472">
    <property type="entry name" value="FERRIC ENTEROBACTIN TRANSPORT SYSTEM PERMEASE PROTEIN"/>
    <property type="match status" value="1"/>
</dbReference>
<dbReference type="GO" id="GO:0005886">
    <property type="term" value="C:plasma membrane"/>
    <property type="evidence" value="ECO:0007669"/>
    <property type="project" value="UniProtKB-SubCell"/>
</dbReference>
<accession>A0A9W6JI79</accession>
<dbReference type="InterPro" id="IPR037294">
    <property type="entry name" value="ABC_BtuC-like"/>
</dbReference>
<evidence type="ECO:0000256" key="4">
    <source>
        <dbReference type="ARBA" id="ARBA00022475"/>
    </source>
</evidence>
<sequence>MTRAVMGMAALIALLALAGLKLGDVAFSWSDLFAALADPAGAPSDAVLILFDLRLPRVLLAGLVGMALALAGAITQAILRNPLAEPGTLGVNAGAALAVTVVLVAFPAAPAGVTPWAGFAGAAMMAAAIHALAGRRAATSLRIILIGVGLSALAGAAITLLTAFGDARDAHRALLWLSGSVYGATWGQVGTLALVLAPAAALCGLASRALDVASLGDVAARGVGQDTARFQAVMILLCTLISGAAVAMSGLIAFVGLIAPHAARRLVGPRHARILPVAALIGAVIVMAADLTGRIALSPLQLPAGVLTALIGAPVFAALLWRRSASLS</sequence>
<dbReference type="GO" id="GO:0022857">
    <property type="term" value="F:transmembrane transporter activity"/>
    <property type="evidence" value="ECO:0007669"/>
    <property type="project" value="InterPro"/>
</dbReference>
<dbReference type="PANTHER" id="PTHR30472:SF37">
    <property type="entry name" value="FE(3+) DICITRATE TRANSPORT SYSTEM PERMEASE PROTEIN FECD-RELATED"/>
    <property type="match status" value="1"/>
</dbReference>
<dbReference type="RefSeq" id="WP_271205538.1">
    <property type="nucleotide sequence ID" value="NZ_BSFK01000016.1"/>
</dbReference>
<feature type="transmembrane region" description="Helical" evidence="8">
    <location>
        <begin position="115"/>
        <end position="133"/>
    </location>
</feature>
<dbReference type="Proteomes" id="UP001143364">
    <property type="component" value="Unassembled WGS sequence"/>
</dbReference>
<dbReference type="SUPFAM" id="SSF81345">
    <property type="entry name" value="ABC transporter involved in vitamin B12 uptake, BtuC"/>
    <property type="match status" value="1"/>
</dbReference>
<keyword evidence="3" id="KW-0813">Transport</keyword>
<dbReference type="EMBL" id="BSFK01000016">
    <property type="protein sequence ID" value="GLK77702.1"/>
    <property type="molecule type" value="Genomic_DNA"/>
</dbReference>
<evidence type="ECO:0000256" key="1">
    <source>
        <dbReference type="ARBA" id="ARBA00004651"/>
    </source>
</evidence>
<feature type="transmembrane region" description="Helical" evidence="8">
    <location>
        <begin position="58"/>
        <end position="79"/>
    </location>
</feature>
<keyword evidence="4" id="KW-1003">Cell membrane</keyword>
<dbReference type="InterPro" id="IPR000522">
    <property type="entry name" value="ABC_transptr_permease_BtuC"/>
</dbReference>
<feature type="transmembrane region" description="Helical" evidence="8">
    <location>
        <begin position="232"/>
        <end position="259"/>
    </location>
</feature>
<reference evidence="9" key="2">
    <citation type="submission" date="2023-01" db="EMBL/GenBank/DDBJ databases">
        <authorList>
            <person name="Sun Q."/>
            <person name="Evtushenko L."/>
        </authorList>
    </citation>
    <scope>NUCLEOTIDE SEQUENCE</scope>
    <source>
        <strain evidence="9">VKM B-2555</strain>
    </source>
</reference>
<organism evidence="9 10">
    <name type="scientific">Methylopila jiangsuensis</name>
    <dbReference type="NCBI Taxonomy" id="586230"/>
    <lineage>
        <taxon>Bacteria</taxon>
        <taxon>Pseudomonadati</taxon>
        <taxon>Pseudomonadota</taxon>
        <taxon>Alphaproteobacteria</taxon>
        <taxon>Hyphomicrobiales</taxon>
        <taxon>Methylopilaceae</taxon>
        <taxon>Methylopila</taxon>
    </lineage>
</organism>
<proteinExistence type="inferred from homology"/>
<feature type="transmembrane region" description="Helical" evidence="8">
    <location>
        <begin position="91"/>
        <end position="109"/>
    </location>
</feature>
<dbReference type="CDD" id="cd06550">
    <property type="entry name" value="TM_ABC_iron-siderophores_like"/>
    <property type="match status" value="1"/>
</dbReference>
<evidence type="ECO:0000256" key="5">
    <source>
        <dbReference type="ARBA" id="ARBA00022692"/>
    </source>
</evidence>
<feature type="transmembrane region" description="Helical" evidence="8">
    <location>
        <begin position="271"/>
        <end position="289"/>
    </location>
</feature>
<dbReference type="FunFam" id="1.10.3470.10:FF:000001">
    <property type="entry name" value="Vitamin B12 ABC transporter permease BtuC"/>
    <property type="match status" value="1"/>
</dbReference>
<dbReference type="Pfam" id="PF01032">
    <property type="entry name" value="FecCD"/>
    <property type="match status" value="1"/>
</dbReference>
<keyword evidence="7 8" id="KW-0472">Membrane</keyword>
<feature type="transmembrane region" description="Helical" evidence="8">
    <location>
        <begin position="301"/>
        <end position="321"/>
    </location>
</feature>
<gene>
    <name evidence="9" type="primary">fecD</name>
    <name evidence="9" type="ORF">GCM10008171_29560</name>
</gene>
<reference evidence="9" key="1">
    <citation type="journal article" date="2014" name="Int. J. Syst. Evol. Microbiol.">
        <title>Complete genome sequence of Corynebacterium casei LMG S-19264T (=DSM 44701T), isolated from a smear-ripened cheese.</title>
        <authorList>
            <consortium name="US DOE Joint Genome Institute (JGI-PGF)"/>
            <person name="Walter F."/>
            <person name="Albersmeier A."/>
            <person name="Kalinowski J."/>
            <person name="Ruckert C."/>
        </authorList>
    </citation>
    <scope>NUCLEOTIDE SEQUENCE</scope>
    <source>
        <strain evidence="9">VKM B-2555</strain>
    </source>
</reference>
<keyword evidence="5 8" id="KW-0812">Transmembrane</keyword>
<evidence type="ECO:0000256" key="6">
    <source>
        <dbReference type="ARBA" id="ARBA00022989"/>
    </source>
</evidence>
<feature type="transmembrane region" description="Helical" evidence="8">
    <location>
        <begin position="145"/>
        <end position="165"/>
    </location>
</feature>
<evidence type="ECO:0000256" key="8">
    <source>
        <dbReference type="SAM" id="Phobius"/>
    </source>
</evidence>
<keyword evidence="6 8" id="KW-1133">Transmembrane helix</keyword>
<comment type="similarity">
    <text evidence="2">Belongs to the binding-protein-dependent transport system permease family. FecCD subfamily.</text>
</comment>
<evidence type="ECO:0000256" key="2">
    <source>
        <dbReference type="ARBA" id="ARBA00007935"/>
    </source>
</evidence>
<dbReference type="AlphaFoldDB" id="A0A9W6JI79"/>
<evidence type="ECO:0000313" key="9">
    <source>
        <dbReference type="EMBL" id="GLK77702.1"/>
    </source>
</evidence>
<dbReference type="GO" id="GO:0033214">
    <property type="term" value="P:siderophore-iron import into cell"/>
    <property type="evidence" value="ECO:0007669"/>
    <property type="project" value="TreeGrafter"/>
</dbReference>
<keyword evidence="10" id="KW-1185">Reference proteome</keyword>
<comment type="subcellular location">
    <subcellularLocation>
        <location evidence="1">Cell membrane</location>
        <topology evidence="1">Multi-pass membrane protein</topology>
    </subcellularLocation>
</comment>
<protein>
    <submittedName>
        <fullName evidence="9">Iron ABC transporter permease</fullName>
    </submittedName>
</protein>
<comment type="caution">
    <text evidence="9">The sequence shown here is derived from an EMBL/GenBank/DDBJ whole genome shotgun (WGS) entry which is preliminary data.</text>
</comment>